<evidence type="ECO:0000256" key="4">
    <source>
        <dbReference type="ARBA" id="ARBA00022839"/>
    </source>
</evidence>
<gene>
    <name evidence="6" type="ORF">GCM10009720_25250</name>
</gene>
<keyword evidence="3" id="KW-0378">Hydrolase</keyword>
<dbReference type="Gene3D" id="3.30.420.10">
    <property type="entry name" value="Ribonuclease H-like superfamily/Ribonuclease H"/>
    <property type="match status" value="1"/>
</dbReference>
<keyword evidence="4" id="KW-0269">Exonuclease</keyword>
<protein>
    <recommendedName>
        <fullName evidence="5">Exonuclease domain-containing protein</fullName>
    </recommendedName>
</protein>
<dbReference type="PANTHER" id="PTHR11046:SF0">
    <property type="entry name" value="OLIGORIBONUCLEASE, MITOCHONDRIAL"/>
    <property type="match status" value="1"/>
</dbReference>
<keyword evidence="7" id="KW-1185">Reference proteome</keyword>
<dbReference type="SMART" id="SM00479">
    <property type="entry name" value="EXOIII"/>
    <property type="match status" value="1"/>
</dbReference>
<evidence type="ECO:0000259" key="5">
    <source>
        <dbReference type="SMART" id="SM00479"/>
    </source>
</evidence>
<sequence length="227" mass="25378">MDKTKTPEPFTPVSDAAKDPSRNLVWLDAEMTGLYPGVDALVEVAIIITDADLNVLDDGIDIIIRPPAAAIEQMDPVVIEMHRNNGLSDLWHNGVTAAEAEQQLLDHVKRFCPEPRKALLAGNTVGQDQRFLFAEMPQLASHLHYRIVDVSSIKELAKRWYPNAYSKAPEKLGNHRALGDITDSINELRYYRDAIMVTPPGPSVAEARTVRDELVLYSEPNLKRDQD</sequence>
<reference evidence="7" key="1">
    <citation type="journal article" date="2019" name="Int. J. Syst. Evol. Microbiol.">
        <title>The Global Catalogue of Microorganisms (GCM) 10K type strain sequencing project: providing services to taxonomists for standard genome sequencing and annotation.</title>
        <authorList>
            <consortium name="The Broad Institute Genomics Platform"/>
            <consortium name="The Broad Institute Genome Sequencing Center for Infectious Disease"/>
            <person name="Wu L."/>
            <person name="Ma J."/>
        </authorList>
    </citation>
    <scope>NUCLEOTIDE SEQUENCE [LARGE SCALE GENOMIC DNA]</scope>
    <source>
        <strain evidence="7">JCM 13595</strain>
    </source>
</reference>
<evidence type="ECO:0000256" key="3">
    <source>
        <dbReference type="ARBA" id="ARBA00022801"/>
    </source>
</evidence>
<dbReference type="InterPro" id="IPR036397">
    <property type="entry name" value="RNaseH_sf"/>
</dbReference>
<dbReference type="Proteomes" id="UP001501461">
    <property type="component" value="Unassembled WGS sequence"/>
</dbReference>
<evidence type="ECO:0000256" key="1">
    <source>
        <dbReference type="ARBA" id="ARBA00009921"/>
    </source>
</evidence>
<dbReference type="InterPro" id="IPR022894">
    <property type="entry name" value="Oligoribonuclease"/>
</dbReference>
<dbReference type="RefSeq" id="WP_343959256.1">
    <property type="nucleotide sequence ID" value="NZ_BAAAMN010000049.1"/>
</dbReference>
<comment type="similarity">
    <text evidence="1">Belongs to the oligoribonuclease family.</text>
</comment>
<dbReference type="CDD" id="cd06135">
    <property type="entry name" value="Orn"/>
    <property type="match status" value="1"/>
</dbReference>
<dbReference type="EMBL" id="BAAAMN010000049">
    <property type="protein sequence ID" value="GAA2043361.1"/>
    <property type="molecule type" value="Genomic_DNA"/>
</dbReference>
<evidence type="ECO:0000313" key="7">
    <source>
        <dbReference type="Proteomes" id="UP001501461"/>
    </source>
</evidence>
<dbReference type="InterPro" id="IPR012337">
    <property type="entry name" value="RNaseH-like_sf"/>
</dbReference>
<proteinExistence type="inferred from homology"/>
<dbReference type="InterPro" id="IPR013520">
    <property type="entry name" value="Ribonucl_H"/>
</dbReference>
<dbReference type="NCBIfam" id="NF003765">
    <property type="entry name" value="PRK05359.1"/>
    <property type="match status" value="1"/>
</dbReference>
<dbReference type="Pfam" id="PF00929">
    <property type="entry name" value="RNase_T"/>
    <property type="match status" value="1"/>
</dbReference>
<feature type="domain" description="Exonuclease" evidence="5">
    <location>
        <begin position="23"/>
        <end position="197"/>
    </location>
</feature>
<accession>A0ABP5GET1</accession>
<keyword evidence="2" id="KW-0540">Nuclease</keyword>
<dbReference type="PANTHER" id="PTHR11046">
    <property type="entry name" value="OLIGORIBONUCLEASE, MITOCHONDRIAL"/>
    <property type="match status" value="1"/>
</dbReference>
<organism evidence="6 7">
    <name type="scientific">Yaniella flava</name>
    <dbReference type="NCBI Taxonomy" id="287930"/>
    <lineage>
        <taxon>Bacteria</taxon>
        <taxon>Bacillati</taxon>
        <taxon>Actinomycetota</taxon>
        <taxon>Actinomycetes</taxon>
        <taxon>Micrococcales</taxon>
        <taxon>Micrococcaceae</taxon>
        <taxon>Yaniella</taxon>
    </lineage>
</organism>
<evidence type="ECO:0000256" key="2">
    <source>
        <dbReference type="ARBA" id="ARBA00022722"/>
    </source>
</evidence>
<name>A0ABP5GET1_9MICC</name>
<dbReference type="SUPFAM" id="SSF53098">
    <property type="entry name" value="Ribonuclease H-like"/>
    <property type="match status" value="1"/>
</dbReference>
<comment type="caution">
    <text evidence="6">The sequence shown here is derived from an EMBL/GenBank/DDBJ whole genome shotgun (WGS) entry which is preliminary data.</text>
</comment>
<evidence type="ECO:0000313" key="6">
    <source>
        <dbReference type="EMBL" id="GAA2043361.1"/>
    </source>
</evidence>